<dbReference type="InterPro" id="IPR029058">
    <property type="entry name" value="AB_hydrolase_fold"/>
</dbReference>
<evidence type="ECO:0000313" key="2">
    <source>
        <dbReference type="EMBL" id="GAA4396166.1"/>
    </source>
</evidence>
<dbReference type="Pfam" id="PF00561">
    <property type="entry name" value="Abhydrolase_1"/>
    <property type="match status" value="1"/>
</dbReference>
<evidence type="ECO:0000313" key="3">
    <source>
        <dbReference type="Proteomes" id="UP001500635"/>
    </source>
</evidence>
<proteinExistence type="predicted"/>
<dbReference type="SUPFAM" id="SSF53474">
    <property type="entry name" value="alpha/beta-Hydrolases"/>
    <property type="match status" value="1"/>
</dbReference>
<dbReference type="PRINTS" id="PR00111">
    <property type="entry name" value="ABHYDROLASE"/>
</dbReference>
<accession>A0ABP8JUB7</accession>
<dbReference type="PANTHER" id="PTHR43194">
    <property type="entry name" value="HYDROLASE ALPHA/BETA FOLD FAMILY"/>
    <property type="match status" value="1"/>
</dbReference>
<dbReference type="Proteomes" id="UP001500635">
    <property type="component" value="Unassembled WGS sequence"/>
</dbReference>
<protein>
    <submittedName>
        <fullName evidence="2">Esterase</fullName>
    </submittedName>
</protein>
<reference evidence="3" key="1">
    <citation type="journal article" date="2019" name="Int. J. Syst. Evol. Microbiol.">
        <title>The Global Catalogue of Microorganisms (GCM) 10K type strain sequencing project: providing services to taxonomists for standard genome sequencing and annotation.</title>
        <authorList>
            <consortium name="The Broad Institute Genomics Platform"/>
            <consortium name="The Broad Institute Genome Sequencing Center for Infectious Disease"/>
            <person name="Wu L."/>
            <person name="Ma J."/>
        </authorList>
    </citation>
    <scope>NUCLEOTIDE SEQUENCE [LARGE SCALE GENOMIC DNA]</scope>
    <source>
        <strain evidence="3">JCM 17688</strain>
    </source>
</reference>
<dbReference type="RefSeq" id="WP_344997381.1">
    <property type="nucleotide sequence ID" value="NZ_BAABFR010000047.1"/>
</dbReference>
<evidence type="ECO:0000259" key="1">
    <source>
        <dbReference type="Pfam" id="PF00561"/>
    </source>
</evidence>
<gene>
    <name evidence="2" type="primary">ybfF</name>
    <name evidence="2" type="ORF">GCM10023147_30140</name>
</gene>
<comment type="caution">
    <text evidence="2">The sequence shown here is derived from an EMBL/GenBank/DDBJ whole genome shotgun (WGS) entry which is preliminary data.</text>
</comment>
<sequence length="256" mass="28499">MDHWYVSSEGVRLRLQYRRSDRTVPSGSRPDPVLLIHGMGADHRTWAGTAHALRHAGHDTLTYDQRGHGRSGRSPDYLLDDLAADAERVVAAAGMDRLAVVGHSLGGQTALRLAWRRPELVSNLVLEEIPPMPLSLDQVHSPADLPLTPRRILLGAKQVVESPGAVLRYDRAVHDRVLPQFVVDSAWWERLRRTPQRTLVISGGPGDFLRPEYLRMVADAMPDARYAELSGGHTVHRESPSAFRRLLLDFLDGTPS</sequence>
<dbReference type="InterPro" id="IPR050228">
    <property type="entry name" value="Carboxylesterase_BioH"/>
</dbReference>
<organism evidence="2 3">
    <name type="scientific">Tsukamurella soli</name>
    <dbReference type="NCBI Taxonomy" id="644556"/>
    <lineage>
        <taxon>Bacteria</taxon>
        <taxon>Bacillati</taxon>
        <taxon>Actinomycetota</taxon>
        <taxon>Actinomycetes</taxon>
        <taxon>Mycobacteriales</taxon>
        <taxon>Tsukamurellaceae</taxon>
        <taxon>Tsukamurella</taxon>
    </lineage>
</organism>
<dbReference type="PANTHER" id="PTHR43194:SF2">
    <property type="entry name" value="PEROXISOMAL MEMBRANE PROTEIN LPX1"/>
    <property type="match status" value="1"/>
</dbReference>
<dbReference type="EMBL" id="BAABFR010000047">
    <property type="protein sequence ID" value="GAA4396166.1"/>
    <property type="molecule type" value="Genomic_DNA"/>
</dbReference>
<name>A0ABP8JUB7_9ACTN</name>
<dbReference type="Gene3D" id="3.40.50.1820">
    <property type="entry name" value="alpha/beta hydrolase"/>
    <property type="match status" value="1"/>
</dbReference>
<feature type="domain" description="AB hydrolase-1" evidence="1">
    <location>
        <begin position="32"/>
        <end position="162"/>
    </location>
</feature>
<keyword evidence="3" id="KW-1185">Reference proteome</keyword>
<dbReference type="InterPro" id="IPR000073">
    <property type="entry name" value="AB_hydrolase_1"/>
</dbReference>